<dbReference type="PRINTS" id="PR00702">
    <property type="entry name" value="ACRIFLAVINRP"/>
</dbReference>
<dbReference type="PANTHER" id="PTHR32063">
    <property type="match status" value="1"/>
</dbReference>
<gene>
    <name evidence="2" type="ORF">IAA73_02225</name>
</gene>
<dbReference type="EMBL" id="JADIMG010000023">
    <property type="protein sequence ID" value="MBO8459136.1"/>
    <property type="molecule type" value="Genomic_DNA"/>
</dbReference>
<keyword evidence="1" id="KW-0472">Membrane</keyword>
<dbReference type="AlphaFoldDB" id="A0A9D9N3I8"/>
<proteinExistence type="predicted"/>
<evidence type="ECO:0000313" key="3">
    <source>
        <dbReference type="Proteomes" id="UP000823641"/>
    </source>
</evidence>
<dbReference type="SUPFAM" id="SSF82714">
    <property type="entry name" value="Multidrug efflux transporter AcrB TolC docking domain, DN and DC subdomains"/>
    <property type="match status" value="2"/>
</dbReference>
<evidence type="ECO:0000313" key="2">
    <source>
        <dbReference type="EMBL" id="MBO8459136.1"/>
    </source>
</evidence>
<reference evidence="2" key="2">
    <citation type="journal article" date="2021" name="PeerJ">
        <title>Extensive microbial diversity within the chicken gut microbiome revealed by metagenomics and culture.</title>
        <authorList>
            <person name="Gilroy R."/>
            <person name="Ravi A."/>
            <person name="Getino M."/>
            <person name="Pursley I."/>
            <person name="Horton D.L."/>
            <person name="Alikhan N.F."/>
            <person name="Baker D."/>
            <person name="Gharbi K."/>
            <person name="Hall N."/>
            <person name="Watson M."/>
            <person name="Adriaenssens E.M."/>
            <person name="Foster-Nyarko E."/>
            <person name="Jarju S."/>
            <person name="Secka A."/>
            <person name="Antonio M."/>
            <person name="Oren A."/>
            <person name="Chaudhuri R.R."/>
            <person name="La Ragione R."/>
            <person name="Hildebrand F."/>
            <person name="Pallen M.J."/>
        </authorList>
    </citation>
    <scope>NUCLEOTIDE SEQUENCE</scope>
    <source>
        <strain evidence="2">G3-3990</strain>
    </source>
</reference>
<dbReference type="InterPro" id="IPR027463">
    <property type="entry name" value="AcrB_DN_DC_subdom"/>
</dbReference>
<dbReference type="SUPFAM" id="SSF82866">
    <property type="entry name" value="Multidrug efflux transporter AcrB transmembrane domain"/>
    <property type="match status" value="2"/>
</dbReference>
<feature type="transmembrane region" description="Helical" evidence="1">
    <location>
        <begin position="974"/>
        <end position="993"/>
    </location>
</feature>
<feature type="transmembrane region" description="Helical" evidence="1">
    <location>
        <begin position="539"/>
        <end position="557"/>
    </location>
</feature>
<dbReference type="Gene3D" id="3.30.2090.10">
    <property type="entry name" value="Multidrug efflux transporter AcrB TolC docking domain, DN and DC subdomains"/>
    <property type="match status" value="2"/>
</dbReference>
<feature type="transmembrane region" description="Helical" evidence="1">
    <location>
        <begin position="462"/>
        <end position="485"/>
    </location>
</feature>
<feature type="transmembrane region" description="Helical" evidence="1">
    <location>
        <begin position="928"/>
        <end position="953"/>
    </location>
</feature>
<dbReference type="Gene3D" id="1.20.1640.10">
    <property type="entry name" value="Multidrug efflux transporter AcrB transmembrane domain"/>
    <property type="match status" value="2"/>
</dbReference>
<dbReference type="Gene3D" id="3.30.70.1320">
    <property type="entry name" value="Multidrug efflux transporter AcrB pore domain like"/>
    <property type="match status" value="1"/>
</dbReference>
<protein>
    <submittedName>
        <fullName evidence="2">Efflux RND transporter permease subunit</fullName>
    </submittedName>
</protein>
<feature type="transmembrane region" description="Helical" evidence="1">
    <location>
        <begin position="1005"/>
        <end position="1031"/>
    </location>
</feature>
<dbReference type="PANTHER" id="PTHR32063:SF0">
    <property type="entry name" value="SWARMING MOTILITY PROTEIN SWRC"/>
    <property type="match status" value="1"/>
</dbReference>
<keyword evidence="1" id="KW-1133">Transmembrane helix</keyword>
<reference evidence="2" key="1">
    <citation type="submission" date="2020-10" db="EMBL/GenBank/DDBJ databases">
        <authorList>
            <person name="Gilroy R."/>
        </authorList>
    </citation>
    <scope>NUCLEOTIDE SEQUENCE</scope>
    <source>
        <strain evidence="2">G3-3990</strain>
    </source>
</reference>
<organism evidence="2 3">
    <name type="scientific">Candidatus Gallipaludibacter merdavium</name>
    <dbReference type="NCBI Taxonomy" id="2840839"/>
    <lineage>
        <taxon>Bacteria</taxon>
        <taxon>Pseudomonadati</taxon>
        <taxon>Bacteroidota</taxon>
        <taxon>Bacteroidia</taxon>
        <taxon>Bacteroidales</taxon>
        <taxon>Candidatus Gallipaludibacter</taxon>
    </lineage>
</organism>
<dbReference type="Pfam" id="PF00873">
    <property type="entry name" value="ACR_tran"/>
    <property type="match status" value="1"/>
</dbReference>
<dbReference type="GO" id="GO:0042910">
    <property type="term" value="F:xenobiotic transmembrane transporter activity"/>
    <property type="evidence" value="ECO:0007669"/>
    <property type="project" value="TreeGrafter"/>
</dbReference>
<feature type="transmembrane region" description="Helical" evidence="1">
    <location>
        <begin position="359"/>
        <end position="379"/>
    </location>
</feature>
<feature type="transmembrane region" description="Helical" evidence="1">
    <location>
        <begin position="876"/>
        <end position="895"/>
    </location>
</feature>
<feature type="transmembrane region" description="Helical" evidence="1">
    <location>
        <begin position="902"/>
        <end position="922"/>
    </location>
</feature>
<sequence length="1065" mass="117737">MSIYKTAINKPITTLLVFVAVIIIGLFSLTRLPIDQFPEMEPPYVSVMTVYAGANGSEIETNVTRILENSLNSVDDLKEITSSSKDNMSLVTLEFEWGTDLDEATNDIRSSIDMVTDELPDGCSKPLIFKFNTSMMPIMQYAITAKESYPGLEKILDDNVINVLNRIDGIGNLSLSGAPERYIYIDLDPKKLDAYNLSLETVGNAIGNNNLNLASGSVKMGKEQYQLRVQGEYVESSEINNIVVTTTANGSQVYVRDLATVRDTIKDVTLEEKINGKDGVRLIVMKQSGANTVQIARDVREQLAKVEKQLPPDIKFQLIYDSSEEIENAINGLSESIMYALLFVVLVVLFFLGKWRATFIIGLTIPISLITAFIYLALVDSSLNIISLCSLTIAIGMVVDDAIVVLENITKHIERGSRPREASIYATNEVWVSVIATTLVIVAVFMPLTMLGGQAGILFKELGWIVTIVVCMSTAIAISLTPMLCSKLLKSAKVHVDENGQLVEKKPKVDWYQRYVVGLLDKLDIFYAKALRACLNHKVITLGSIILIFALSLVPVFKGMIGTDFMPQQDNGRMNLTIELQRGTRIEETSKVAREIENRMMALVPEIQLISTSLGSNDDSGISAIFSTTNNNKITMTVRCSKKHDRERSIFEIAEVIRQDLAQMPEVINYQVSTASGMGGGTSSTVDIEIYGYSFVQTNQLAAQIKENLKSVPGARDITISREEDRAELQIIFDKEKLARHGLNAATVSMFVRNRVNGMTAGYLKEDGEEYDIVVRLDEEFRNSITDLEEMSLTSATGQPIKLKELAHIEEYWCPPTIERKTRQRIVTVKVTPEGTSLGELAMDVQQMVNNMEIPQGINIAIGGDYEDQQETFGDMGMLMALILLLVYIVMASQFESFSKPFIIMMSVPFAITGVILALLITNTTLDMIGALGVILLVGIVVKNGIVLVDYINLMRDRGYELNEAIALSGASRLRPVLMTAITTILGMVPMALSTSEGSEMWVPMGIVVIGGASVSTLVTLIVVPVLYAVISRHGERDKAIQEQKEYIFMQLKPNDMPEDESKNK</sequence>
<evidence type="ECO:0000256" key="1">
    <source>
        <dbReference type="SAM" id="Phobius"/>
    </source>
</evidence>
<feature type="transmembrane region" description="Helical" evidence="1">
    <location>
        <begin position="385"/>
        <end position="409"/>
    </location>
</feature>
<accession>A0A9D9N3I8</accession>
<name>A0A9D9N3I8_9BACT</name>
<dbReference type="Gene3D" id="3.30.70.1440">
    <property type="entry name" value="Multidrug efflux transporter AcrB pore domain"/>
    <property type="match status" value="1"/>
</dbReference>
<feature type="transmembrane region" description="Helical" evidence="1">
    <location>
        <begin position="336"/>
        <end position="352"/>
    </location>
</feature>
<feature type="transmembrane region" description="Helical" evidence="1">
    <location>
        <begin position="12"/>
        <end position="30"/>
    </location>
</feature>
<dbReference type="Proteomes" id="UP000823641">
    <property type="component" value="Unassembled WGS sequence"/>
</dbReference>
<keyword evidence="1" id="KW-0812">Transmembrane</keyword>
<dbReference type="GO" id="GO:0005886">
    <property type="term" value="C:plasma membrane"/>
    <property type="evidence" value="ECO:0007669"/>
    <property type="project" value="TreeGrafter"/>
</dbReference>
<dbReference type="Gene3D" id="3.30.70.1430">
    <property type="entry name" value="Multidrug efflux transporter AcrB pore domain"/>
    <property type="match status" value="2"/>
</dbReference>
<feature type="transmembrane region" description="Helical" evidence="1">
    <location>
        <begin position="430"/>
        <end position="450"/>
    </location>
</feature>
<dbReference type="InterPro" id="IPR001036">
    <property type="entry name" value="Acrflvin-R"/>
</dbReference>
<comment type="caution">
    <text evidence="2">The sequence shown here is derived from an EMBL/GenBank/DDBJ whole genome shotgun (WGS) entry which is preliminary data.</text>
</comment>
<dbReference type="SUPFAM" id="SSF82693">
    <property type="entry name" value="Multidrug efflux transporter AcrB pore domain, PN1, PN2, PC1 and PC2 subdomains"/>
    <property type="match status" value="3"/>
</dbReference>